<dbReference type="Proteomes" id="UP000243542">
    <property type="component" value="Unassembled WGS sequence"/>
</dbReference>
<evidence type="ECO:0000313" key="1">
    <source>
        <dbReference type="EMBL" id="PFG56575.1"/>
    </source>
</evidence>
<accession>A0A2A9G1F8</accession>
<gene>
    <name evidence="1" type="ORF">ATK36_0094</name>
</gene>
<organism evidence="1 2">
    <name type="scientific">Amycolatopsis sulphurea</name>
    <dbReference type="NCBI Taxonomy" id="76022"/>
    <lineage>
        <taxon>Bacteria</taxon>
        <taxon>Bacillati</taxon>
        <taxon>Actinomycetota</taxon>
        <taxon>Actinomycetes</taxon>
        <taxon>Pseudonocardiales</taxon>
        <taxon>Pseudonocardiaceae</taxon>
        <taxon>Amycolatopsis</taxon>
    </lineage>
</organism>
<name>A0A2A9G1F8_9PSEU</name>
<dbReference type="RefSeq" id="WP_098509335.1">
    <property type="nucleotide sequence ID" value="NZ_JBIAKZ010000001.1"/>
</dbReference>
<keyword evidence="2" id="KW-1185">Reference proteome</keyword>
<comment type="caution">
    <text evidence="1">The sequence shown here is derived from an EMBL/GenBank/DDBJ whole genome shotgun (WGS) entry which is preliminary data.</text>
</comment>
<evidence type="ECO:0000313" key="2">
    <source>
        <dbReference type="Proteomes" id="UP000243542"/>
    </source>
</evidence>
<dbReference type="AlphaFoldDB" id="A0A2A9G1F8"/>
<dbReference type="EMBL" id="PDJK01000001">
    <property type="protein sequence ID" value="PFG56575.1"/>
    <property type="molecule type" value="Genomic_DNA"/>
</dbReference>
<protein>
    <submittedName>
        <fullName evidence="1">Uncharacterized protein</fullName>
    </submittedName>
</protein>
<sequence length="138" mass="14910">MTDPERDPRWAAVRAARRHRVPTPPGLVERVLNALDDVRSARSLQLPSDQGLLSVTEPAFLRLARTVADAEAAAVPGMRVTAVALADGRLQVLAAVRYGVIAEEAADTLRARITAELDRQLGARPPVVDVHVVDVRPD</sequence>
<reference evidence="1 2" key="1">
    <citation type="submission" date="2017-10" db="EMBL/GenBank/DDBJ databases">
        <title>Sequencing the genomes of 1000 actinobacteria strains.</title>
        <authorList>
            <person name="Klenk H.-P."/>
        </authorList>
    </citation>
    <scope>NUCLEOTIDE SEQUENCE [LARGE SCALE GENOMIC DNA]</scope>
    <source>
        <strain evidence="1 2">DSM 46092</strain>
    </source>
</reference>
<proteinExistence type="predicted"/>